<sequence length="125" mass="14492">MFWNPFLFSVVIDQVNPFPIRCHNALPKSIVQRVLQQLAANFDASIGLCSRQLTWLLTRFLIHKVKLMQASRGRFVIDSKYCSQITTAQLRFMVKSPVLMIDWNECRSLREFDNNVTATMFGFSS</sequence>
<gene>
    <name evidence="1" type="primary">SETMR</name>
    <name evidence="1" type="ORF">TR127384</name>
</gene>
<dbReference type="GO" id="GO:0032259">
    <property type="term" value="P:methylation"/>
    <property type="evidence" value="ECO:0007669"/>
    <property type="project" value="UniProtKB-KW"/>
</dbReference>
<dbReference type="GO" id="GO:0008168">
    <property type="term" value="F:methyltransferase activity"/>
    <property type="evidence" value="ECO:0007669"/>
    <property type="project" value="UniProtKB-KW"/>
</dbReference>
<organism evidence="1">
    <name type="scientific">Schistocephalus solidus</name>
    <name type="common">Tapeworm</name>
    <dbReference type="NCBI Taxonomy" id="70667"/>
    <lineage>
        <taxon>Eukaryota</taxon>
        <taxon>Metazoa</taxon>
        <taxon>Spiralia</taxon>
        <taxon>Lophotrochozoa</taxon>
        <taxon>Platyhelminthes</taxon>
        <taxon>Cestoda</taxon>
        <taxon>Eucestoda</taxon>
        <taxon>Diphyllobothriidea</taxon>
        <taxon>Diphyllobothriidae</taxon>
        <taxon>Schistocephalus</taxon>
    </lineage>
</organism>
<name>A0A0X3NKG6_SCHSO</name>
<evidence type="ECO:0000313" key="1">
    <source>
        <dbReference type="EMBL" id="JAP40449.1"/>
    </source>
</evidence>
<dbReference type="EMBL" id="GEEE01022776">
    <property type="protein sequence ID" value="JAP40449.1"/>
    <property type="molecule type" value="Transcribed_RNA"/>
</dbReference>
<proteinExistence type="predicted"/>
<keyword evidence="1" id="KW-0808">Transferase</keyword>
<feature type="non-terminal residue" evidence="1">
    <location>
        <position position="125"/>
    </location>
</feature>
<reference evidence="1" key="1">
    <citation type="submission" date="2016-01" db="EMBL/GenBank/DDBJ databases">
        <title>Reference transcriptome for the parasite Schistocephalus solidus: insights into the molecular evolution of parasitism.</title>
        <authorList>
            <person name="Hebert F.O."/>
            <person name="Grambauer S."/>
            <person name="Barber I."/>
            <person name="Landry C.R."/>
            <person name="Aubin-Horth N."/>
        </authorList>
    </citation>
    <scope>NUCLEOTIDE SEQUENCE</scope>
</reference>
<dbReference type="AlphaFoldDB" id="A0A0X3NKG6"/>
<keyword evidence="1" id="KW-0489">Methyltransferase</keyword>
<protein>
    <submittedName>
        <fullName evidence="1">Histone-lysine N-methyltransferase SETMAR</fullName>
    </submittedName>
</protein>
<accession>A0A0X3NKG6</accession>